<dbReference type="Proteomes" id="UP000325440">
    <property type="component" value="Unassembled WGS sequence"/>
</dbReference>
<keyword evidence="1" id="KW-0472">Membrane</keyword>
<proteinExistence type="predicted"/>
<organism evidence="2 3">
    <name type="scientific">Cinara cedri</name>
    <dbReference type="NCBI Taxonomy" id="506608"/>
    <lineage>
        <taxon>Eukaryota</taxon>
        <taxon>Metazoa</taxon>
        <taxon>Ecdysozoa</taxon>
        <taxon>Arthropoda</taxon>
        <taxon>Hexapoda</taxon>
        <taxon>Insecta</taxon>
        <taxon>Pterygota</taxon>
        <taxon>Neoptera</taxon>
        <taxon>Paraneoptera</taxon>
        <taxon>Hemiptera</taxon>
        <taxon>Sternorrhyncha</taxon>
        <taxon>Aphidomorpha</taxon>
        <taxon>Aphidoidea</taxon>
        <taxon>Aphididae</taxon>
        <taxon>Lachninae</taxon>
        <taxon>Cinara</taxon>
    </lineage>
</organism>
<feature type="transmembrane region" description="Helical" evidence="1">
    <location>
        <begin position="15"/>
        <end position="37"/>
    </location>
</feature>
<accession>A0A5E4NPH0</accession>
<sequence>MTEEYEMFPAMHGIFMDYLFIVCYGWIVLELIVNIGLKRATFKHTTQNIYAWLIVYYGNLIFMIIHMVYYVVNRIIMFGSFENFLYAHFFSHENGLHLSSKFLSPTHITLPKKMQNYRSSYESNGNTYPEEKLCQVESTILLQQISTI</sequence>
<feature type="transmembrane region" description="Helical" evidence="1">
    <location>
        <begin position="49"/>
        <end position="72"/>
    </location>
</feature>
<keyword evidence="1" id="KW-1133">Transmembrane helix</keyword>
<evidence type="ECO:0000313" key="2">
    <source>
        <dbReference type="EMBL" id="VVC45751.1"/>
    </source>
</evidence>
<dbReference type="EMBL" id="CABPRJ010002412">
    <property type="protein sequence ID" value="VVC45751.1"/>
    <property type="molecule type" value="Genomic_DNA"/>
</dbReference>
<dbReference type="OrthoDB" id="6605077at2759"/>
<keyword evidence="1" id="KW-0812">Transmembrane</keyword>
<reference evidence="2 3" key="1">
    <citation type="submission" date="2019-08" db="EMBL/GenBank/DDBJ databases">
        <authorList>
            <person name="Alioto T."/>
            <person name="Alioto T."/>
            <person name="Gomez Garrido J."/>
        </authorList>
    </citation>
    <scope>NUCLEOTIDE SEQUENCE [LARGE SCALE GENOMIC DNA]</scope>
</reference>
<evidence type="ECO:0000256" key="1">
    <source>
        <dbReference type="SAM" id="Phobius"/>
    </source>
</evidence>
<protein>
    <submittedName>
        <fullName evidence="2">Uncharacterized protein</fullName>
    </submittedName>
</protein>
<evidence type="ECO:0000313" key="3">
    <source>
        <dbReference type="Proteomes" id="UP000325440"/>
    </source>
</evidence>
<gene>
    <name evidence="2" type="ORF">CINCED_3A009931</name>
</gene>
<keyword evidence="3" id="KW-1185">Reference proteome</keyword>
<dbReference type="AlphaFoldDB" id="A0A5E4NPH0"/>
<name>A0A5E4NPH0_9HEMI</name>